<dbReference type="PANTHER" id="PTHR10534:SF2">
    <property type="entry name" value="PYRIDOXAL KINASE"/>
    <property type="match status" value="1"/>
</dbReference>
<dbReference type="Proteomes" id="UP000421408">
    <property type="component" value="Unassembled WGS sequence"/>
</dbReference>
<dbReference type="EMBL" id="JANDXR010000015">
    <property type="protein sequence ID" value="MCP9502262.1"/>
    <property type="molecule type" value="Genomic_DNA"/>
</dbReference>
<evidence type="ECO:0000256" key="2">
    <source>
        <dbReference type="ARBA" id="ARBA00022679"/>
    </source>
</evidence>
<dbReference type="EMBL" id="QSSA01000005">
    <property type="protein sequence ID" value="RGL63348.1"/>
    <property type="molecule type" value="Genomic_DNA"/>
</dbReference>
<evidence type="ECO:0000313" key="10">
    <source>
        <dbReference type="EMBL" id="MCP9550762.1"/>
    </source>
</evidence>
<evidence type="ECO:0000313" key="20">
    <source>
        <dbReference type="Proteomes" id="UP000261245"/>
    </source>
</evidence>
<dbReference type="EMBL" id="VZCR01000069">
    <property type="protein sequence ID" value="MQN32404.1"/>
    <property type="molecule type" value="Genomic_DNA"/>
</dbReference>
<evidence type="ECO:0000313" key="9">
    <source>
        <dbReference type="EMBL" id="MCP9502262.1"/>
    </source>
</evidence>
<dbReference type="GO" id="GO:0005829">
    <property type="term" value="C:cytosol"/>
    <property type="evidence" value="ECO:0007669"/>
    <property type="project" value="TreeGrafter"/>
</dbReference>
<dbReference type="Proteomes" id="UP000261187">
    <property type="component" value="Unassembled WGS sequence"/>
</dbReference>
<dbReference type="EMBL" id="QRNN01000003">
    <property type="protein sequence ID" value="RHK50229.1"/>
    <property type="molecule type" value="Genomic_DNA"/>
</dbReference>
<dbReference type="EC" id="2.7.1.35" evidence="1"/>
<keyword evidence="5" id="KW-0067">ATP-binding</keyword>
<dbReference type="RefSeq" id="WP_117663641.1">
    <property type="nucleotide sequence ID" value="NZ_CABOGV010000032.1"/>
</dbReference>
<evidence type="ECO:0000313" key="22">
    <source>
        <dbReference type="Proteomes" id="UP000283785"/>
    </source>
</evidence>
<evidence type="ECO:0000313" key="12">
    <source>
        <dbReference type="EMBL" id="MQN32404.1"/>
    </source>
</evidence>
<dbReference type="Gene3D" id="3.40.1190.20">
    <property type="match status" value="1"/>
</dbReference>
<reference evidence="7" key="3">
    <citation type="submission" date="2021-06" db="EMBL/GenBank/DDBJ databases">
        <title>Collection of gut derived symbiotic bacterial strains cultured from healthy donors.</title>
        <authorList>
            <person name="Lin H."/>
            <person name="Littmann E."/>
            <person name="Pamer E.G."/>
        </authorList>
    </citation>
    <scope>NUCLEOTIDE SEQUENCE</scope>
    <source>
        <strain evidence="7">MSK.21.74</strain>
    </source>
</reference>
<evidence type="ECO:0000313" key="14">
    <source>
        <dbReference type="EMBL" id="RGL63348.1"/>
    </source>
</evidence>
<protein>
    <recommendedName>
        <fullName evidence="1">pyridoxal kinase</fullName>
        <ecNumber evidence="1">2.7.1.35</ecNumber>
    </recommendedName>
</protein>
<evidence type="ECO:0000313" key="16">
    <source>
        <dbReference type="EMBL" id="RGW41582.1"/>
    </source>
</evidence>
<evidence type="ECO:0000256" key="1">
    <source>
        <dbReference type="ARBA" id="ARBA00012104"/>
    </source>
</evidence>
<sequence length="273" mass="30615">MKAKSNILIISDMCGYGKVSAAVQMPILSYMGLDVFNLPTMLISNTFPYGKYAILECTSYIEEALQKWNELGIHFDAITTGFMASERQAKLVARYCREQAALGTDIYVDPVMGDYGKLYGGASESTVRCMKEMLSVSHLCFPNYTEACLLTDSEYKEEGISEKEAYELIDKLRAIGSHSVLITSCIVEGQHAVVGFNHLTEEYFLLPYEEIPVQFPGTGDIFSSIIVGRLKDGDHLRHATRIAMDTLRNWIDINKDDKDKNRGIPIERHLGDL</sequence>
<dbReference type="EMBL" id="QSAG01000027">
    <property type="protein sequence ID" value="RGW41582.1"/>
    <property type="molecule type" value="Genomic_DNA"/>
</dbReference>
<evidence type="ECO:0000256" key="3">
    <source>
        <dbReference type="ARBA" id="ARBA00022741"/>
    </source>
</evidence>
<dbReference type="InterPro" id="IPR029056">
    <property type="entry name" value="Ribokinase-like"/>
</dbReference>
<evidence type="ECO:0000313" key="21">
    <source>
        <dbReference type="Proteomes" id="UP000283672"/>
    </source>
</evidence>
<dbReference type="InterPro" id="IPR013749">
    <property type="entry name" value="PM/HMP-P_kinase-1"/>
</dbReference>
<dbReference type="Proteomes" id="UP000420707">
    <property type="component" value="Unassembled WGS sequence"/>
</dbReference>
<dbReference type="Proteomes" id="UP001196765">
    <property type="component" value="Unassembled WGS sequence"/>
</dbReference>
<dbReference type="GO" id="GO:0005524">
    <property type="term" value="F:ATP binding"/>
    <property type="evidence" value="ECO:0007669"/>
    <property type="project" value="UniProtKB-KW"/>
</dbReference>
<evidence type="ECO:0000313" key="19">
    <source>
        <dbReference type="Proteomes" id="UP000261187"/>
    </source>
</evidence>
<evidence type="ECO:0000313" key="26">
    <source>
        <dbReference type="Proteomes" id="UP000442105"/>
    </source>
</evidence>
<dbReference type="GO" id="GO:0009443">
    <property type="term" value="P:pyridoxal 5'-phosphate salvage"/>
    <property type="evidence" value="ECO:0007669"/>
    <property type="project" value="InterPro"/>
</dbReference>
<evidence type="ECO:0000313" key="25">
    <source>
        <dbReference type="Proteomes" id="UP000421408"/>
    </source>
</evidence>
<proteinExistence type="predicted"/>
<dbReference type="Proteomes" id="UP000261245">
    <property type="component" value="Unassembled WGS sequence"/>
</dbReference>
<evidence type="ECO:0000313" key="11">
    <source>
        <dbReference type="EMBL" id="MQN12201.1"/>
    </source>
</evidence>
<dbReference type="EMBL" id="JAJTVO010000028">
    <property type="protein sequence ID" value="MCE4123211.1"/>
    <property type="molecule type" value="Genomic_DNA"/>
</dbReference>
<dbReference type="EMBL" id="VZCW01000125">
    <property type="protein sequence ID" value="MQN12201.1"/>
    <property type="molecule type" value="Genomic_DNA"/>
</dbReference>
<dbReference type="Proteomes" id="UP000283672">
    <property type="component" value="Unassembled WGS sequence"/>
</dbReference>
<evidence type="ECO:0000313" key="24">
    <source>
        <dbReference type="Proteomes" id="UP000420707"/>
    </source>
</evidence>
<evidence type="ECO:0000256" key="5">
    <source>
        <dbReference type="ARBA" id="ARBA00022840"/>
    </source>
</evidence>
<dbReference type="AlphaFoldDB" id="A0A3E5AA76"/>
<reference evidence="8" key="4">
    <citation type="submission" date="2021-12" db="EMBL/GenBank/DDBJ databases">
        <authorList>
            <person name="Lv X."/>
        </authorList>
    </citation>
    <scope>NUCLEOTIDE SEQUENCE</scope>
    <source>
        <strain evidence="8">HF2106</strain>
    </source>
</reference>
<dbReference type="Pfam" id="PF08543">
    <property type="entry name" value="Phos_pyr_kin"/>
    <property type="match status" value="1"/>
</dbReference>
<dbReference type="EMBL" id="QROP01000015">
    <property type="protein sequence ID" value="RHL38445.1"/>
    <property type="molecule type" value="Genomic_DNA"/>
</dbReference>
<reference evidence="11" key="6">
    <citation type="submission" date="2022-12" db="EMBL/GenBank/DDBJ databases">
        <title>Distinct polysaccharide growth profiles of human intestinal Prevotella copri isolates.</title>
        <authorList>
            <person name="Fehlner-Peach H."/>
            <person name="Magnabosco C."/>
            <person name="Raghavan V."/>
            <person name="Scher J.U."/>
            <person name="Tett A."/>
            <person name="Cox L.M."/>
            <person name="Gottsegen C."/>
            <person name="Watters A."/>
            <person name="Wiltshire- Gordon J.D."/>
            <person name="Segata N."/>
            <person name="Bonneau R."/>
            <person name="Littman D.R."/>
        </authorList>
    </citation>
    <scope>NUCLEOTIDE SEQUENCE</scope>
    <source>
        <strain evidence="13">IAA108</strain>
        <strain evidence="24">iAP146</strain>
        <strain evidence="12">IAP146</strain>
        <strain evidence="26">iAQ1179</strain>
        <strain evidence="11">IAQ1179</strain>
    </source>
</reference>
<comment type="caution">
    <text evidence="17">The sequence shown here is derived from an EMBL/GenBank/DDBJ whole genome shotgun (WGS) entry which is preliminary data.</text>
</comment>
<dbReference type="Proteomes" id="UP001200307">
    <property type="component" value="Unassembled WGS sequence"/>
</dbReference>
<evidence type="ECO:0000313" key="15">
    <source>
        <dbReference type="EMBL" id="RGN06575.1"/>
    </source>
</evidence>
<keyword evidence="3" id="KW-0547">Nucleotide-binding</keyword>
<dbReference type="PANTHER" id="PTHR10534">
    <property type="entry name" value="PYRIDOXAL KINASE"/>
    <property type="match status" value="1"/>
</dbReference>
<keyword evidence="4 17" id="KW-0418">Kinase</keyword>
<evidence type="ECO:0000313" key="7">
    <source>
        <dbReference type="EMBL" id="MBV3388454.1"/>
    </source>
</evidence>
<keyword evidence="2 7" id="KW-0808">Transferase</keyword>
<organism evidence="17 23">
    <name type="scientific">Segatella copri</name>
    <dbReference type="NCBI Taxonomy" id="165179"/>
    <lineage>
        <taxon>Bacteria</taxon>
        <taxon>Pseudomonadati</taxon>
        <taxon>Bacteroidota</taxon>
        <taxon>Bacteroidia</taxon>
        <taxon>Bacteroidales</taxon>
        <taxon>Prevotellaceae</taxon>
        <taxon>Segatella</taxon>
    </lineage>
</organism>
<dbReference type="Proteomes" id="UP001206014">
    <property type="component" value="Unassembled WGS sequence"/>
</dbReference>
<accession>A0A3E5AA76</accession>
<reference evidence="19 20" key="1">
    <citation type="submission" date="2018-08" db="EMBL/GenBank/DDBJ databases">
        <title>A genome reference for cultivated species of the human gut microbiota.</title>
        <authorList>
            <person name="Zou Y."/>
            <person name="Xue W."/>
            <person name="Luo G."/>
        </authorList>
    </citation>
    <scope>NUCLEOTIDE SEQUENCE [LARGE SCALE GENOMIC DNA]</scope>
    <source>
        <strain evidence="16 22">AF12-50</strain>
        <strain evidence="18 21">AF38-11</strain>
        <strain evidence="17 23">AF43-2</strain>
        <strain evidence="15 20">OM06-11</strain>
        <strain evidence="14 19">TF06-40</strain>
    </source>
</reference>
<dbReference type="Proteomes" id="UP000283785">
    <property type="component" value="Unassembled WGS sequence"/>
</dbReference>
<evidence type="ECO:0000259" key="6">
    <source>
        <dbReference type="Pfam" id="PF08543"/>
    </source>
</evidence>
<evidence type="ECO:0000313" key="13">
    <source>
        <dbReference type="EMBL" id="MQN84021.1"/>
    </source>
</evidence>
<dbReference type="EMBL" id="VZCC01000053">
    <property type="protein sequence ID" value="MQN84021.1"/>
    <property type="molecule type" value="Genomic_DNA"/>
</dbReference>
<reference evidence="25" key="2">
    <citation type="submission" date="2019-09" db="EMBL/GenBank/DDBJ databases">
        <title>Distinct polysaccharide growth profiles of human intestinal Prevotella copri isolates.</title>
        <authorList>
            <person name="Fehlner-Peach H."/>
            <person name="Magnabosco C."/>
            <person name="Raghavan V."/>
            <person name="Scher J.U."/>
            <person name="Tett A."/>
            <person name="Cox L.M."/>
            <person name="Gottsegen C."/>
            <person name="Watters A."/>
            <person name="Wiltshire- Gordon J.D."/>
            <person name="Segata N."/>
            <person name="Bonneau R."/>
            <person name="Littman D.R."/>
        </authorList>
    </citation>
    <scope>NUCLEOTIDE SEQUENCE [LARGE SCALE GENOMIC DNA]</scope>
    <source>
        <strain evidence="25">iAA108</strain>
    </source>
</reference>
<dbReference type="GO" id="GO:0008478">
    <property type="term" value="F:pyridoxal kinase activity"/>
    <property type="evidence" value="ECO:0007669"/>
    <property type="project" value="UniProtKB-EC"/>
</dbReference>
<dbReference type="Proteomes" id="UP000284562">
    <property type="component" value="Unassembled WGS sequence"/>
</dbReference>
<feature type="domain" description="Pyridoxamine kinase/Phosphomethylpyrimidine kinase" evidence="6">
    <location>
        <begin position="72"/>
        <end position="252"/>
    </location>
</feature>
<dbReference type="Proteomes" id="UP000442105">
    <property type="component" value="Unassembled WGS sequence"/>
</dbReference>
<dbReference type="GeneID" id="302995665"/>
<dbReference type="Proteomes" id="UP001205506">
    <property type="component" value="Unassembled WGS sequence"/>
</dbReference>
<evidence type="ECO:0000313" key="18">
    <source>
        <dbReference type="EMBL" id="RHL38445.1"/>
    </source>
</evidence>
<evidence type="ECO:0000313" key="23">
    <source>
        <dbReference type="Proteomes" id="UP000284562"/>
    </source>
</evidence>
<dbReference type="SUPFAM" id="SSF53613">
    <property type="entry name" value="Ribokinase-like"/>
    <property type="match status" value="1"/>
</dbReference>
<dbReference type="EMBL" id="QSUC01000032">
    <property type="protein sequence ID" value="RGN06575.1"/>
    <property type="molecule type" value="Genomic_DNA"/>
</dbReference>
<gene>
    <name evidence="18" type="ORF">DW026_07585</name>
    <name evidence="17" type="ORF">DW064_01230</name>
    <name evidence="16" type="ORF">DWV76_12275</name>
    <name evidence="15" type="ORF">DXB80_10910</name>
    <name evidence="14" type="ORF">DXC61_03390</name>
    <name evidence="13" type="ORF">F7D74_08535</name>
    <name evidence="12" type="ORF">F7D90_10680</name>
    <name evidence="11" type="ORF">F7D95_05055</name>
    <name evidence="7" type="ORF">KSW82_11980</name>
    <name evidence="8" type="ORF">LYY06_13295</name>
    <name evidence="10" type="ORF">NNC68_14995</name>
    <name evidence="9" type="ORF">NND11_12025</name>
</gene>
<dbReference type="InterPro" id="IPR004625">
    <property type="entry name" value="PyrdxlKinase"/>
</dbReference>
<evidence type="ECO:0000256" key="4">
    <source>
        <dbReference type="ARBA" id="ARBA00022777"/>
    </source>
</evidence>
<dbReference type="EMBL" id="JANDWU010000046">
    <property type="protein sequence ID" value="MCP9550762.1"/>
    <property type="molecule type" value="Genomic_DNA"/>
</dbReference>
<dbReference type="EMBL" id="JAHOEI010000053">
    <property type="protein sequence ID" value="MBV3388454.1"/>
    <property type="molecule type" value="Genomic_DNA"/>
</dbReference>
<evidence type="ECO:0000313" key="8">
    <source>
        <dbReference type="EMBL" id="MCE4123211.1"/>
    </source>
</evidence>
<evidence type="ECO:0000313" key="17">
    <source>
        <dbReference type="EMBL" id="RHK50229.1"/>
    </source>
</evidence>
<reference evidence="9" key="5">
    <citation type="submission" date="2022-07" db="EMBL/GenBank/DDBJ databases">
        <title>Prevotella copri.</title>
        <authorList>
            <person name="Yang C."/>
        </authorList>
    </citation>
    <scope>NUCLEOTIDE SEQUENCE</scope>
    <source>
        <strain evidence="10">HF1805</strain>
        <strain evidence="9">HF88</strain>
    </source>
</reference>
<name>A0A3E5AA76_9BACT</name>